<dbReference type="SUPFAM" id="SSF81901">
    <property type="entry name" value="HCP-like"/>
    <property type="match status" value="1"/>
</dbReference>
<dbReference type="EMBL" id="PJNH01000001">
    <property type="protein sequence ID" value="PKR79082.1"/>
    <property type="molecule type" value="Genomic_DNA"/>
</dbReference>
<keyword evidence="1" id="KW-0802">TPR repeat</keyword>
<dbReference type="InterPro" id="IPR019734">
    <property type="entry name" value="TPR_rpt"/>
</dbReference>
<evidence type="ECO:0000313" key="3">
    <source>
        <dbReference type="Proteomes" id="UP000243524"/>
    </source>
</evidence>
<comment type="caution">
    <text evidence="2">The sequence shown here is derived from an EMBL/GenBank/DDBJ whole genome shotgun (WGS) entry which is preliminary data.</text>
</comment>
<dbReference type="AlphaFoldDB" id="A0A2I0QXM0"/>
<dbReference type="SMART" id="SM00028">
    <property type="entry name" value="TPR"/>
    <property type="match status" value="5"/>
</dbReference>
<reference evidence="2 3" key="1">
    <citation type="submission" date="2017-06" db="EMBL/GenBank/DDBJ databases">
        <title>the draft geome sequence of Illustriluteabacillus marina B3227.</title>
        <authorList>
            <person name="He R.-H."/>
            <person name="Du Z.-J."/>
        </authorList>
    </citation>
    <scope>NUCLEOTIDE SEQUENCE [LARGE SCALE GENOMIC DNA]</scope>
    <source>
        <strain evidence="2 3">B3227</strain>
    </source>
</reference>
<evidence type="ECO:0000313" key="2">
    <source>
        <dbReference type="EMBL" id="PKR79082.1"/>
    </source>
</evidence>
<protein>
    <submittedName>
        <fullName evidence="2">Uncharacterized protein</fullName>
    </submittedName>
</protein>
<feature type="repeat" description="TPR" evidence="1">
    <location>
        <begin position="34"/>
        <end position="67"/>
    </location>
</feature>
<dbReference type="Proteomes" id="UP000243524">
    <property type="component" value="Unassembled WGS sequence"/>
</dbReference>
<dbReference type="RefSeq" id="WP_101330826.1">
    <property type="nucleotide sequence ID" value="NZ_PJNH01000001.1"/>
</dbReference>
<sequence>MNLIEQGIEYLQEGKMEMAAKVFNDYLEQNPEDPVGYVNFGHLLAKVNESEKAKRFYERALALDETAAIAHYGLGNLYFEEEDFEKATAAYQEAMKAGLDEADVYYMLGRSLMSQEQPKLSLPYLQRASEMVPEDIDIQFQYGLNLAYINMIKEAVEQMKKVIALDEMHSDAHYNLGVGYLHLEEPEPELALKHFEKALEIQPDHVLAGNGKKQVEAALNEE</sequence>
<dbReference type="PANTHER" id="PTHR12558:SF13">
    <property type="entry name" value="CELL DIVISION CYCLE PROTEIN 27 HOMOLOG"/>
    <property type="match status" value="1"/>
</dbReference>
<gene>
    <name evidence="2" type="ORF">CEY16_04840</name>
</gene>
<accession>A0A2I0QXM0</accession>
<feature type="repeat" description="TPR" evidence="1">
    <location>
        <begin position="172"/>
        <end position="205"/>
    </location>
</feature>
<dbReference type="InterPro" id="IPR006597">
    <property type="entry name" value="Sel1-like"/>
</dbReference>
<dbReference type="OrthoDB" id="9769030at2"/>
<dbReference type="InterPro" id="IPR011990">
    <property type="entry name" value="TPR-like_helical_dom_sf"/>
</dbReference>
<dbReference type="Pfam" id="PF13432">
    <property type="entry name" value="TPR_16"/>
    <property type="match status" value="2"/>
</dbReference>
<proteinExistence type="predicted"/>
<organism evidence="2 3">
    <name type="scientific">Halalkalibacillus sediminis</name>
    <dbReference type="NCBI Taxonomy" id="2018042"/>
    <lineage>
        <taxon>Bacteria</taxon>
        <taxon>Bacillati</taxon>
        <taxon>Bacillota</taxon>
        <taxon>Bacilli</taxon>
        <taxon>Bacillales</taxon>
        <taxon>Bacillaceae</taxon>
        <taxon>Halalkalibacillus</taxon>
    </lineage>
</organism>
<feature type="repeat" description="TPR" evidence="1">
    <location>
        <begin position="68"/>
        <end position="101"/>
    </location>
</feature>
<dbReference type="PANTHER" id="PTHR12558">
    <property type="entry name" value="CELL DIVISION CYCLE 16,23,27"/>
    <property type="match status" value="1"/>
</dbReference>
<evidence type="ECO:0000256" key="1">
    <source>
        <dbReference type="PROSITE-ProRule" id="PRU00339"/>
    </source>
</evidence>
<dbReference type="Gene3D" id="1.25.40.10">
    <property type="entry name" value="Tetratricopeptide repeat domain"/>
    <property type="match status" value="2"/>
</dbReference>
<dbReference type="Pfam" id="PF13181">
    <property type="entry name" value="TPR_8"/>
    <property type="match status" value="1"/>
</dbReference>
<dbReference type="SMART" id="SM00671">
    <property type="entry name" value="SEL1"/>
    <property type="match status" value="2"/>
</dbReference>
<name>A0A2I0QXM0_9BACI</name>
<keyword evidence="3" id="KW-1185">Reference proteome</keyword>
<feature type="repeat" description="TPR" evidence="1">
    <location>
        <begin position="102"/>
        <end position="135"/>
    </location>
</feature>
<dbReference type="PROSITE" id="PS50005">
    <property type="entry name" value="TPR"/>
    <property type="match status" value="4"/>
</dbReference>